<feature type="transmembrane region" description="Helical" evidence="7">
    <location>
        <begin position="363"/>
        <end position="381"/>
    </location>
</feature>
<feature type="transmembrane region" description="Helical" evidence="7">
    <location>
        <begin position="410"/>
        <end position="431"/>
    </location>
</feature>
<feature type="transmembrane region" description="Helical" evidence="7">
    <location>
        <begin position="816"/>
        <end position="839"/>
    </location>
</feature>
<dbReference type="InterPro" id="IPR025857">
    <property type="entry name" value="MacB_PCD"/>
</dbReference>
<dbReference type="RefSeq" id="WP_344669800.1">
    <property type="nucleotide sequence ID" value="NZ_BAAAQN010000051.1"/>
</dbReference>
<protein>
    <submittedName>
        <fullName evidence="10">FtsX-like permease family protein</fullName>
    </submittedName>
</protein>
<keyword evidence="2" id="KW-1003">Cell membrane</keyword>
<dbReference type="Pfam" id="PF12704">
    <property type="entry name" value="MacB_PCD"/>
    <property type="match status" value="1"/>
</dbReference>
<feature type="transmembrane region" description="Helical" evidence="7">
    <location>
        <begin position="726"/>
        <end position="751"/>
    </location>
</feature>
<evidence type="ECO:0000313" key="11">
    <source>
        <dbReference type="Proteomes" id="UP001500751"/>
    </source>
</evidence>
<evidence type="ECO:0000259" key="9">
    <source>
        <dbReference type="Pfam" id="PF12704"/>
    </source>
</evidence>
<evidence type="ECO:0000256" key="7">
    <source>
        <dbReference type="SAM" id="Phobius"/>
    </source>
</evidence>
<comment type="similarity">
    <text evidence="6">Belongs to the ABC-4 integral membrane protein family.</text>
</comment>
<evidence type="ECO:0000313" key="10">
    <source>
        <dbReference type="EMBL" id="GAA2051479.1"/>
    </source>
</evidence>
<comment type="subcellular location">
    <subcellularLocation>
        <location evidence="1">Cell membrane</location>
        <topology evidence="1">Multi-pass membrane protein</topology>
    </subcellularLocation>
</comment>
<dbReference type="PANTHER" id="PTHR30572:SF4">
    <property type="entry name" value="ABC TRANSPORTER PERMEASE YTRF"/>
    <property type="match status" value="1"/>
</dbReference>
<dbReference type="Pfam" id="PF02687">
    <property type="entry name" value="FtsX"/>
    <property type="match status" value="2"/>
</dbReference>
<sequence>MLKASRRNFFAHKGRLALSLIAVVLSVAFVTGTLMFTSTITKTFDRLFATTASDVAVTPKTDKDALPGSPEQTVPAAVLDAVKTLPGVQAAYGDISTERLAVVGADNKAISNATGGPTIASNWYVTPHPAVNLTSGQPPAGAGDVVVDADTAAKKHLAIGSRLRIVTDTQAGSFPVTVSGIATFRTTNPGASLFFFDTETAQTKLLGKPGVFTGVNLDAKPGTADDTLKGEVAAKLGAGYDVKTRAQQEADGRNSVGFIGFMKYVMLGFAGISLLVGAFLIINTFQMLVAQRTRELGLLRALGASRGQINRSVRFEALLLGVIGATLGIASGAGLAYGLIALMNNVGLNLDTSDMEITVPAVGAGYAVGVLVTLLAAWIPARRAGRITPMAALRDAGTPGDRRASRIRNLIGLLVLAGGAAALVGGAAAGANGGGAALLGLGVLISLVGAILLGPLLAGVVIRVLGAWLPAVFGSIGTMAQRNALRNPRRTGATAAALMIGLSLVSGMAVVGSSLVTSATSEMDKTVGADYILTANGGLEITQEALAKARATPGLEHVTENRFLNATVSGGTGDGKMAFSASSPTMVQDFNVRTTAGSLNDVFTKGGIALPEAEAKSRHMVVGSVATVDFHGGTKPVQLPVLAILRDDTVFNHGDGYVSLDTLGKTVPADRLPAVDLVFAKADKGQQDQAYQALKSSMEPFPQITVKSQTDYKKLIHDQVSSVLNMVYGLLGLAIVVAILGVVNTLALSVVERTREIGLTRAIGMSRRKTRRMIRLESVVIALFGATLGVGLGLAWGVTAQKVLSGVGISTLAIPVGTIVAVFVGAAVVGLLAALMPAFRASRMNVLRAIAADG</sequence>
<feature type="transmembrane region" description="Helical" evidence="7">
    <location>
        <begin position="443"/>
        <end position="473"/>
    </location>
</feature>
<dbReference type="EMBL" id="BAAAQN010000051">
    <property type="protein sequence ID" value="GAA2051479.1"/>
    <property type="molecule type" value="Genomic_DNA"/>
</dbReference>
<evidence type="ECO:0000256" key="2">
    <source>
        <dbReference type="ARBA" id="ARBA00022475"/>
    </source>
</evidence>
<proteinExistence type="inferred from homology"/>
<feature type="transmembrane region" description="Helical" evidence="7">
    <location>
        <begin position="264"/>
        <end position="285"/>
    </location>
</feature>
<accession>A0ABN2V4L6</accession>
<reference evidence="11" key="1">
    <citation type="journal article" date="2019" name="Int. J. Syst. Evol. Microbiol.">
        <title>The Global Catalogue of Microorganisms (GCM) 10K type strain sequencing project: providing services to taxonomists for standard genome sequencing and annotation.</title>
        <authorList>
            <consortium name="The Broad Institute Genomics Platform"/>
            <consortium name="The Broad Institute Genome Sequencing Center for Infectious Disease"/>
            <person name="Wu L."/>
            <person name="Ma J."/>
        </authorList>
    </citation>
    <scope>NUCLEOTIDE SEQUENCE [LARGE SCALE GENOMIC DNA]</scope>
    <source>
        <strain evidence="11">JCM 16014</strain>
    </source>
</reference>
<feature type="transmembrane region" description="Helical" evidence="7">
    <location>
        <begin position="772"/>
        <end position="796"/>
    </location>
</feature>
<dbReference type="PANTHER" id="PTHR30572">
    <property type="entry name" value="MEMBRANE COMPONENT OF TRANSPORTER-RELATED"/>
    <property type="match status" value="1"/>
</dbReference>
<keyword evidence="4 7" id="KW-1133">Transmembrane helix</keyword>
<name>A0ABN2V4L6_9ACTN</name>
<evidence type="ECO:0000256" key="1">
    <source>
        <dbReference type="ARBA" id="ARBA00004651"/>
    </source>
</evidence>
<dbReference type="Proteomes" id="UP001500751">
    <property type="component" value="Unassembled WGS sequence"/>
</dbReference>
<gene>
    <name evidence="10" type="ORF">GCM10009839_68060</name>
</gene>
<keyword evidence="5 7" id="KW-0472">Membrane</keyword>
<evidence type="ECO:0000259" key="8">
    <source>
        <dbReference type="Pfam" id="PF02687"/>
    </source>
</evidence>
<evidence type="ECO:0000256" key="5">
    <source>
        <dbReference type="ARBA" id="ARBA00023136"/>
    </source>
</evidence>
<keyword evidence="11" id="KW-1185">Reference proteome</keyword>
<feature type="domain" description="MacB-like periplasmic core" evidence="9">
    <location>
        <begin position="17"/>
        <end position="233"/>
    </location>
</feature>
<comment type="caution">
    <text evidence="10">The sequence shown here is derived from an EMBL/GenBank/DDBJ whole genome shotgun (WGS) entry which is preliminary data.</text>
</comment>
<evidence type="ECO:0000256" key="3">
    <source>
        <dbReference type="ARBA" id="ARBA00022692"/>
    </source>
</evidence>
<feature type="domain" description="ABC3 transporter permease C-terminal" evidence="8">
    <location>
        <begin position="269"/>
        <end position="389"/>
    </location>
</feature>
<dbReference type="InterPro" id="IPR050250">
    <property type="entry name" value="Macrolide_Exporter_MacB"/>
</dbReference>
<feature type="transmembrane region" description="Helical" evidence="7">
    <location>
        <begin position="494"/>
        <end position="516"/>
    </location>
</feature>
<dbReference type="InterPro" id="IPR003838">
    <property type="entry name" value="ABC3_permease_C"/>
</dbReference>
<evidence type="ECO:0000256" key="6">
    <source>
        <dbReference type="ARBA" id="ARBA00038076"/>
    </source>
</evidence>
<feature type="domain" description="ABC3 transporter permease C-terminal" evidence="8">
    <location>
        <begin position="730"/>
        <end position="846"/>
    </location>
</feature>
<feature type="transmembrane region" description="Helical" evidence="7">
    <location>
        <begin position="317"/>
        <end position="343"/>
    </location>
</feature>
<evidence type="ECO:0000256" key="4">
    <source>
        <dbReference type="ARBA" id="ARBA00022989"/>
    </source>
</evidence>
<keyword evidence="3 7" id="KW-0812">Transmembrane</keyword>
<organism evidence="10 11">
    <name type="scientific">Catenulispora yoronensis</name>
    <dbReference type="NCBI Taxonomy" id="450799"/>
    <lineage>
        <taxon>Bacteria</taxon>
        <taxon>Bacillati</taxon>
        <taxon>Actinomycetota</taxon>
        <taxon>Actinomycetes</taxon>
        <taxon>Catenulisporales</taxon>
        <taxon>Catenulisporaceae</taxon>
        <taxon>Catenulispora</taxon>
    </lineage>
</organism>